<dbReference type="Proteomes" id="UP000267187">
    <property type="component" value="Unassembled WGS sequence"/>
</dbReference>
<dbReference type="OrthoDB" id="6228646at2"/>
<feature type="transmembrane region" description="Helical" evidence="1">
    <location>
        <begin position="115"/>
        <end position="137"/>
    </location>
</feature>
<keyword evidence="1" id="KW-1133">Transmembrane helix</keyword>
<evidence type="ECO:0000313" key="2">
    <source>
        <dbReference type="EMBL" id="RMA82604.1"/>
    </source>
</evidence>
<name>A0A3M0AEM5_9GAMM</name>
<protein>
    <submittedName>
        <fullName evidence="2">Uncharacterized protein</fullName>
    </submittedName>
</protein>
<sequence length="138" mass="15357">MSQEITNKPLSVSVLNGVTAHFNIDGQELIVWGSSWTGMEKVWLDGKLVSKKLSLRFKTVHTFCVDGVDYEVELDITKAYKSDVSVSVVKDGAHLKTVTFNYYRDENGKFDWKKLATGLLAGAAVGFSGVMIFELLFK</sequence>
<keyword evidence="3" id="KW-1185">Reference proteome</keyword>
<gene>
    <name evidence="2" type="ORF">DFR27_0555</name>
</gene>
<accession>A0A3M0AEM5</accession>
<keyword evidence="1" id="KW-0812">Transmembrane</keyword>
<comment type="caution">
    <text evidence="2">The sequence shown here is derived from an EMBL/GenBank/DDBJ whole genome shotgun (WGS) entry which is preliminary data.</text>
</comment>
<reference evidence="2 3" key="1">
    <citation type="submission" date="2018-10" db="EMBL/GenBank/DDBJ databases">
        <title>Genomic Encyclopedia of Type Strains, Phase IV (KMG-IV): sequencing the most valuable type-strain genomes for metagenomic binning, comparative biology and taxonomic classification.</title>
        <authorList>
            <person name="Goeker M."/>
        </authorList>
    </citation>
    <scope>NUCLEOTIDE SEQUENCE [LARGE SCALE GENOMIC DNA]</scope>
    <source>
        <strain evidence="2 3">DSM 25080</strain>
    </source>
</reference>
<dbReference type="RefSeq" id="WP_121875927.1">
    <property type="nucleotide sequence ID" value="NZ_REFJ01000001.1"/>
</dbReference>
<evidence type="ECO:0000256" key="1">
    <source>
        <dbReference type="SAM" id="Phobius"/>
    </source>
</evidence>
<evidence type="ECO:0000313" key="3">
    <source>
        <dbReference type="Proteomes" id="UP000267187"/>
    </source>
</evidence>
<organism evidence="2 3">
    <name type="scientific">Umboniibacter marinipuniceus</name>
    <dbReference type="NCBI Taxonomy" id="569599"/>
    <lineage>
        <taxon>Bacteria</taxon>
        <taxon>Pseudomonadati</taxon>
        <taxon>Pseudomonadota</taxon>
        <taxon>Gammaproteobacteria</taxon>
        <taxon>Cellvibrionales</taxon>
        <taxon>Cellvibrionaceae</taxon>
        <taxon>Umboniibacter</taxon>
    </lineage>
</organism>
<keyword evidence="1" id="KW-0472">Membrane</keyword>
<dbReference type="EMBL" id="REFJ01000001">
    <property type="protein sequence ID" value="RMA82604.1"/>
    <property type="molecule type" value="Genomic_DNA"/>
</dbReference>
<dbReference type="AlphaFoldDB" id="A0A3M0AEM5"/>
<proteinExistence type="predicted"/>